<accession>A0A9K3CZY3</accession>
<feature type="compositionally biased region" description="Polar residues" evidence="1">
    <location>
        <begin position="103"/>
        <end position="119"/>
    </location>
</feature>
<dbReference type="Proteomes" id="UP000265618">
    <property type="component" value="Unassembled WGS sequence"/>
</dbReference>
<feature type="region of interest" description="Disordered" evidence="1">
    <location>
        <begin position="218"/>
        <end position="290"/>
    </location>
</feature>
<reference evidence="2 3" key="1">
    <citation type="journal article" date="2018" name="PLoS ONE">
        <title>The draft genome of Kipferlia bialata reveals reductive genome evolution in fornicate parasites.</title>
        <authorList>
            <person name="Tanifuji G."/>
            <person name="Takabayashi S."/>
            <person name="Kume K."/>
            <person name="Takagi M."/>
            <person name="Nakayama T."/>
            <person name="Kamikawa R."/>
            <person name="Inagaki Y."/>
            <person name="Hashimoto T."/>
        </authorList>
    </citation>
    <scope>NUCLEOTIDE SEQUENCE [LARGE SCALE GENOMIC DNA]</scope>
    <source>
        <strain evidence="2">NY0173</strain>
    </source>
</reference>
<evidence type="ECO:0000256" key="1">
    <source>
        <dbReference type="SAM" id="MobiDB-lite"/>
    </source>
</evidence>
<comment type="caution">
    <text evidence="2">The sequence shown here is derived from an EMBL/GenBank/DDBJ whole genome shotgun (WGS) entry which is preliminary data.</text>
</comment>
<sequence length="367" mass="38145">MCPTMDCVSVSQSTLTGISASETEGEALTASLAMSTSGPSMVSASTSVSLARLEERRLKEERERAAKADADDCRLLDVERELTKPSYLRSCRSSRGALHDSSTDSVASYSGDNSDTTPSCGDDEKDGNGVCDSAPSLQSSIPAAYRGDTSLTSISSMASTGDSAGMGGVTSPGGVKASTKGRGRRHPSSPMMSSASQYLSLNEPSLETLSTRHIDRPVVGSADGELGSPKTLSDLTVGSPEDMYMERPTSAGTRPGAHGERRRMPTNRDLPLSSHSFRQPPSPSSLPSPTVGVYSALGSRGVAASAVVTTTRSPKSVLSTSIQFPATANGTNVSGGVSRHAKTLPPGGYGTYHHGHHRTSQVSILFL</sequence>
<evidence type="ECO:0000313" key="2">
    <source>
        <dbReference type="EMBL" id="GIQ85253.1"/>
    </source>
</evidence>
<gene>
    <name evidence="2" type="ORF">KIPB_006892</name>
</gene>
<protein>
    <submittedName>
        <fullName evidence="2">Uncharacterized protein</fullName>
    </submittedName>
</protein>
<keyword evidence="3" id="KW-1185">Reference proteome</keyword>
<dbReference type="AlphaFoldDB" id="A0A9K3CZY3"/>
<feature type="region of interest" description="Disordered" evidence="1">
    <location>
        <begin position="91"/>
        <end position="141"/>
    </location>
</feature>
<feature type="region of interest" description="Disordered" evidence="1">
    <location>
        <begin position="156"/>
        <end position="197"/>
    </location>
</feature>
<name>A0A9K3CZY3_9EUKA</name>
<dbReference type="EMBL" id="BDIP01001845">
    <property type="protein sequence ID" value="GIQ85253.1"/>
    <property type="molecule type" value="Genomic_DNA"/>
</dbReference>
<organism evidence="2 3">
    <name type="scientific">Kipferlia bialata</name>
    <dbReference type="NCBI Taxonomy" id="797122"/>
    <lineage>
        <taxon>Eukaryota</taxon>
        <taxon>Metamonada</taxon>
        <taxon>Carpediemonas-like organisms</taxon>
        <taxon>Kipferlia</taxon>
    </lineage>
</organism>
<evidence type="ECO:0000313" key="3">
    <source>
        <dbReference type="Proteomes" id="UP000265618"/>
    </source>
</evidence>
<proteinExistence type="predicted"/>